<evidence type="ECO:0000313" key="2">
    <source>
        <dbReference type="Proteomes" id="UP001396898"/>
    </source>
</evidence>
<proteinExistence type="predicted"/>
<dbReference type="EMBL" id="JAQQWI010000024">
    <property type="protein sequence ID" value="KAK7994622.1"/>
    <property type="molecule type" value="Genomic_DNA"/>
</dbReference>
<name>A0ABR1R0Y2_9PEZI</name>
<protein>
    <submittedName>
        <fullName evidence="1">Uncharacterized protein</fullName>
    </submittedName>
</protein>
<accession>A0ABR1R0Y2</accession>
<dbReference type="Proteomes" id="UP001396898">
    <property type="component" value="Unassembled WGS sequence"/>
</dbReference>
<organism evidence="1 2">
    <name type="scientific">Apiospora marii</name>
    <dbReference type="NCBI Taxonomy" id="335849"/>
    <lineage>
        <taxon>Eukaryota</taxon>
        <taxon>Fungi</taxon>
        <taxon>Dikarya</taxon>
        <taxon>Ascomycota</taxon>
        <taxon>Pezizomycotina</taxon>
        <taxon>Sordariomycetes</taxon>
        <taxon>Xylariomycetidae</taxon>
        <taxon>Amphisphaeriales</taxon>
        <taxon>Apiosporaceae</taxon>
        <taxon>Apiospora</taxon>
    </lineage>
</organism>
<evidence type="ECO:0000313" key="1">
    <source>
        <dbReference type="EMBL" id="KAK7994622.1"/>
    </source>
</evidence>
<comment type="caution">
    <text evidence="1">The sequence shown here is derived from an EMBL/GenBank/DDBJ whole genome shotgun (WGS) entry which is preliminary data.</text>
</comment>
<sequence length="165" mass="18171">MGNQGSKPDLPDYGACYDGMIVPWQSARCYAPPVADPATTYLTVSMDRGGPHACHPNLGGDHHARIEYTGRDGRTHEDKAKGRPDNIPDDWEGMLDFDFGVSYQSIEPGSIVTVFVTAEKMEGEEMYQSFTYQGAFDNRRAVVSNDAVGNRTVEVACRQALPFCE</sequence>
<reference evidence="1 2" key="1">
    <citation type="submission" date="2023-01" db="EMBL/GenBank/DDBJ databases">
        <title>Analysis of 21 Apiospora genomes using comparative genomics revels a genus with tremendous synthesis potential of carbohydrate active enzymes and secondary metabolites.</title>
        <authorList>
            <person name="Sorensen T."/>
        </authorList>
    </citation>
    <scope>NUCLEOTIDE SEQUENCE [LARGE SCALE GENOMIC DNA]</scope>
    <source>
        <strain evidence="1 2">CBS 20057</strain>
    </source>
</reference>
<gene>
    <name evidence="1" type="ORF">PG991_016210</name>
</gene>
<keyword evidence="2" id="KW-1185">Reference proteome</keyword>